<keyword evidence="5" id="KW-0408">Iron</keyword>
<dbReference type="InterPro" id="IPR013785">
    <property type="entry name" value="Aldolase_TIM"/>
</dbReference>
<name>A0A964E5S7_9PROT</name>
<keyword evidence="4" id="KW-0479">Metal-binding</keyword>
<feature type="domain" description="Radical SAM core" evidence="7">
    <location>
        <begin position="26"/>
        <end position="247"/>
    </location>
</feature>
<keyword evidence="9" id="KW-1185">Reference proteome</keyword>
<evidence type="ECO:0000256" key="5">
    <source>
        <dbReference type="ARBA" id="ARBA00023004"/>
    </source>
</evidence>
<evidence type="ECO:0000259" key="7">
    <source>
        <dbReference type="PROSITE" id="PS51918"/>
    </source>
</evidence>
<dbReference type="InterPro" id="IPR058240">
    <property type="entry name" value="rSAM_sf"/>
</dbReference>
<comment type="caution">
    <text evidence="8">The sequence shown here is derived from an EMBL/GenBank/DDBJ whole genome shotgun (WGS) entry which is preliminary data.</text>
</comment>
<dbReference type="CDD" id="cd21109">
    <property type="entry name" value="SPASM"/>
    <property type="match status" value="1"/>
</dbReference>
<dbReference type="Pfam" id="PF04055">
    <property type="entry name" value="Radical_SAM"/>
    <property type="match status" value="1"/>
</dbReference>
<dbReference type="EMBL" id="JAESVA010000009">
    <property type="protein sequence ID" value="MCB8882752.1"/>
    <property type="molecule type" value="Genomic_DNA"/>
</dbReference>
<organism evidence="8 9">
    <name type="scientific">Acidisoma cellulosilyticum</name>
    <dbReference type="NCBI Taxonomy" id="2802395"/>
    <lineage>
        <taxon>Bacteria</taxon>
        <taxon>Pseudomonadati</taxon>
        <taxon>Pseudomonadota</taxon>
        <taxon>Alphaproteobacteria</taxon>
        <taxon>Acetobacterales</taxon>
        <taxon>Acidocellaceae</taxon>
        <taxon>Acidisoma</taxon>
    </lineage>
</organism>
<dbReference type="InterPro" id="IPR023885">
    <property type="entry name" value="4Fe4S-binding_SPASM_dom"/>
</dbReference>
<evidence type="ECO:0000256" key="1">
    <source>
        <dbReference type="ARBA" id="ARBA00001966"/>
    </source>
</evidence>
<dbReference type="CDD" id="cd01335">
    <property type="entry name" value="Radical_SAM"/>
    <property type="match status" value="1"/>
</dbReference>
<keyword evidence="2" id="KW-0004">4Fe-4S</keyword>
<dbReference type="SFLD" id="SFLDG01387">
    <property type="entry name" value="BtrN-like_SPASM_domain_contain"/>
    <property type="match status" value="1"/>
</dbReference>
<comment type="cofactor">
    <cofactor evidence="1">
        <name>[4Fe-4S] cluster</name>
        <dbReference type="ChEBI" id="CHEBI:49883"/>
    </cofactor>
</comment>
<proteinExistence type="predicted"/>
<evidence type="ECO:0000256" key="6">
    <source>
        <dbReference type="ARBA" id="ARBA00023014"/>
    </source>
</evidence>
<dbReference type="InterPro" id="IPR007197">
    <property type="entry name" value="rSAM"/>
</dbReference>
<sequence length="351" mass="39375">MSASVALKDPRRYFEEIDAKRSAVAAAPPVCLYLEVTNRCNLLCETCPRTFEELEPPADMSWELFTKIVDQVPNVARVVMHGVGEPMLVQNLPQMIRYLKDRGTYVLFNTNGTLMQPKRFQELIDTGLDELRVSLDAADRESYARVRGKDFFNRIVRDVGKFIAYQKQVGATTPRVSLWLTGLKETVDQLPAFVRLAAQMGITEVHLQRLVFDEQGYGMATAANSLFESTQDEERIAIEAAQALAIPLGVTLDASGATEPGLSLKRQAEDKAWSTCRRPWSLMYFTAHGRALPCCIAPFSVRGYSNYTLGDATQQDLREIWNGDAYRDFRDSLLSDAPPAPCQNCGMRWSL</sequence>
<dbReference type="Proteomes" id="UP000721844">
    <property type="component" value="Unassembled WGS sequence"/>
</dbReference>
<evidence type="ECO:0000256" key="4">
    <source>
        <dbReference type="ARBA" id="ARBA00022723"/>
    </source>
</evidence>
<accession>A0A964E5S7</accession>
<dbReference type="Gene3D" id="3.20.20.70">
    <property type="entry name" value="Aldolase class I"/>
    <property type="match status" value="1"/>
</dbReference>
<evidence type="ECO:0000313" key="8">
    <source>
        <dbReference type="EMBL" id="MCB8882752.1"/>
    </source>
</evidence>
<dbReference type="GO" id="GO:0051536">
    <property type="term" value="F:iron-sulfur cluster binding"/>
    <property type="evidence" value="ECO:0007669"/>
    <property type="project" value="UniProtKB-KW"/>
</dbReference>
<dbReference type="SFLD" id="SFLDS00029">
    <property type="entry name" value="Radical_SAM"/>
    <property type="match status" value="1"/>
</dbReference>
<dbReference type="Pfam" id="PF13186">
    <property type="entry name" value="SPASM"/>
    <property type="match status" value="1"/>
</dbReference>
<dbReference type="GO" id="GO:0003824">
    <property type="term" value="F:catalytic activity"/>
    <property type="evidence" value="ECO:0007669"/>
    <property type="project" value="InterPro"/>
</dbReference>
<dbReference type="GO" id="GO:0046872">
    <property type="term" value="F:metal ion binding"/>
    <property type="evidence" value="ECO:0007669"/>
    <property type="project" value="UniProtKB-KW"/>
</dbReference>
<protein>
    <submittedName>
        <fullName evidence="8">SPASM domain-containing protein</fullName>
    </submittedName>
</protein>
<evidence type="ECO:0000256" key="2">
    <source>
        <dbReference type="ARBA" id="ARBA00022485"/>
    </source>
</evidence>
<dbReference type="InterPro" id="IPR050377">
    <property type="entry name" value="Radical_SAM_PqqE_MftC-like"/>
</dbReference>
<dbReference type="RefSeq" id="WP_227309410.1">
    <property type="nucleotide sequence ID" value="NZ_JAESVA010000009.1"/>
</dbReference>
<dbReference type="SFLD" id="SFLDG01067">
    <property type="entry name" value="SPASM/twitch_domain_containing"/>
    <property type="match status" value="1"/>
</dbReference>
<dbReference type="PANTHER" id="PTHR11228:SF7">
    <property type="entry name" value="PQQA PEPTIDE CYCLASE"/>
    <property type="match status" value="1"/>
</dbReference>
<dbReference type="PANTHER" id="PTHR11228">
    <property type="entry name" value="RADICAL SAM DOMAIN PROTEIN"/>
    <property type="match status" value="1"/>
</dbReference>
<dbReference type="AlphaFoldDB" id="A0A964E5S7"/>
<keyword evidence="3" id="KW-0949">S-adenosyl-L-methionine</keyword>
<gene>
    <name evidence="8" type="ORF">ACELLULO517_21080</name>
</gene>
<evidence type="ECO:0000256" key="3">
    <source>
        <dbReference type="ARBA" id="ARBA00022691"/>
    </source>
</evidence>
<dbReference type="SUPFAM" id="SSF102114">
    <property type="entry name" value="Radical SAM enzymes"/>
    <property type="match status" value="1"/>
</dbReference>
<dbReference type="PROSITE" id="PS51918">
    <property type="entry name" value="RADICAL_SAM"/>
    <property type="match status" value="1"/>
</dbReference>
<evidence type="ECO:0000313" key="9">
    <source>
        <dbReference type="Proteomes" id="UP000721844"/>
    </source>
</evidence>
<reference evidence="8 9" key="1">
    <citation type="journal article" date="2021" name="Microorganisms">
        <title>Acidisoma silvae sp. nov. and Acidisomacellulosilytica sp. nov., Two Acidophilic Bacteria Isolated from Decaying Wood, Hydrolyzing Cellulose and Producing Poly-3-hydroxybutyrate.</title>
        <authorList>
            <person name="Mieszkin S."/>
            <person name="Pouder E."/>
            <person name="Uroz S."/>
            <person name="Simon-Colin C."/>
            <person name="Alain K."/>
        </authorList>
    </citation>
    <scope>NUCLEOTIDE SEQUENCE [LARGE SCALE GENOMIC DNA]</scope>
    <source>
        <strain evidence="8 9">HW T5.17</strain>
    </source>
</reference>
<keyword evidence="6" id="KW-0411">Iron-sulfur</keyword>
<dbReference type="InterPro" id="IPR034391">
    <property type="entry name" value="AdoMet-like_SPASM_containing"/>
</dbReference>